<evidence type="ECO:0000313" key="2">
    <source>
        <dbReference type="Proteomes" id="UP001501116"/>
    </source>
</evidence>
<reference evidence="1 2" key="1">
    <citation type="journal article" date="2019" name="Int. J. Syst. Evol. Microbiol.">
        <title>The Global Catalogue of Microorganisms (GCM) 10K type strain sequencing project: providing services to taxonomists for standard genome sequencing and annotation.</title>
        <authorList>
            <consortium name="The Broad Institute Genomics Platform"/>
            <consortium name="The Broad Institute Genome Sequencing Center for Infectious Disease"/>
            <person name="Wu L."/>
            <person name="Ma J."/>
        </authorList>
    </citation>
    <scope>NUCLEOTIDE SEQUENCE [LARGE SCALE GENOMIC DNA]</scope>
    <source>
        <strain evidence="1 2">JCM 14545</strain>
    </source>
</reference>
<keyword evidence="2" id="KW-1185">Reference proteome</keyword>
<dbReference type="Pfam" id="PF10604">
    <property type="entry name" value="Polyketide_cyc2"/>
    <property type="match status" value="1"/>
</dbReference>
<proteinExistence type="predicted"/>
<dbReference type="InterPro" id="IPR023393">
    <property type="entry name" value="START-like_dom_sf"/>
</dbReference>
<name>A0ABN2S5W9_9PSEU</name>
<comment type="caution">
    <text evidence="1">The sequence shown here is derived from an EMBL/GenBank/DDBJ whole genome shotgun (WGS) entry which is preliminary data.</text>
</comment>
<dbReference type="Proteomes" id="UP001501116">
    <property type="component" value="Unassembled WGS sequence"/>
</dbReference>
<sequence>MARKFSFEVNRTSSAPPERLFALVADGARWSDWAKPLIIQSKWAREAERPGGIGAIRCVGLWPVLLREETVEYEQDRKHAYRFAGFAPVRDYLGVVTFTPTSTGGTDVRWSGSFHEKAPGTGAPALAAFRTVIRFLSSRLVKAAER</sequence>
<dbReference type="Gene3D" id="3.30.530.20">
    <property type="match status" value="1"/>
</dbReference>
<dbReference type="InterPro" id="IPR019587">
    <property type="entry name" value="Polyketide_cyclase/dehydratase"/>
</dbReference>
<protein>
    <submittedName>
        <fullName evidence="1">SRPBCC family protein</fullName>
    </submittedName>
</protein>
<gene>
    <name evidence="1" type="ORF">GCM10009754_67100</name>
</gene>
<dbReference type="EMBL" id="BAAANN010000033">
    <property type="protein sequence ID" value="GAA1980911.1"/>
    <property type="molecule type" value="Genomic_DNA"/>
</dbReference>
<dbReference type="RefSeq" id="WP_344428295.1">
    <property type="nucleotide sequence ID" value="NZ_BAAANN010000033.1"/>
</dbReference>
<evidence type="ECO:0000313" key="1">
    <source>
        <dbReference type="EMBL" id="GAA1980911.1"/>
    </source>
</evidence>
<organism evidence="1 2">
    <name type="scientific">Amycolatopsis minnesotensis</name>
    <dbReference type="NCBI Taxonomy" id="337894"/>
    <lineage>
        <taxon>Bacteria</taxon>
        <taxon>Bacillati</taxon>
        <taxon>Actinomycetota</taxon>
        <taxon>Actinomycetes</taxon>
        <taxon>Pseudonocardiales</taxon>
        <taxon>Pseudonocardiaceae</taxon>
        <taxon>Amycolatopsis</taxon>
    </lineage>
</organism>
<dbReference type="SUPFAM" id="SSF55961">
    <property type="entry name" value="Bet v1-like"/>
    <property type="match status" value="1"/>
</dbReference>
<accession>A0ABN2S5W9</accession>
<dbReference type="CDD" id="cd07821">
    <property type="entry name" value="PYR_PYL_RCAR_like"/>
    <property type="match status" value="1"/>
</dbReference>